<dbReference type="AlphaFoldDB" id="A0A6C0D1L0"/>
<organism evidence="1">
    <name type="scientific">viral metagenome</name>
    <dbReference type="NCBI Taxonomy" id="1070528"/>
    <lineage>
        <taxon>unclassified sequences</taxon>
        <taxon>metagenomes</taxon>
        <taxon>organismal metagenomes</taxon>
    </lineage>
</organism>
<reference evidence="1" key="1">
    <citation type="journal article" date="2020" name="Nature">
        <title>Giant virus diversity and host interactions through global metagenomics.</title>
        <authorList>
            <person name="Schulz F."/>
            <person name="Roux S."/>
            <person name="Paez-Espino D."/>
            <person name="Jungbluth S."/>
            <person name="Walsh D.A."/>
            <person name="Denef V.J."/>
            <person name="McMahon K.D."/>
            <person name="Konstantinidis K.T."/>
            <person name="Eloe-Fadrosh E.A."/>
            <person name="Kyrpides N.C."/>
            <person name="Woyke T."/>
        </authorList>
    </citation>
    <scope>NUCLEOTIDE SEQUENCE</scope>
    <source>
        <strain evidence="1">GVMAG-M-3300023174-102</strain>
    </source>
</reference>
<name>A0A6C0D1L0_9ZZZZ</name>
<dbReference type="EMBL" id="MN739515">
    <property type="protein sequence ID" value="QHT09789.1"/>
    <property type="molecule type" value="Genomic_DNA"/>
</dbReference>
<accession>A0A6C0D1L0</accession>
<proteinExistence type="predicted"/>
<evidence type="ECO:0000313" key="1">
    <source>
        <dbReference type="EMBL" id="QHT09789.1"/>
    </source>
</evidence>
<protein>
    <submittedName>
        <fullName evidence="1">Uncharacterized protein</fullName>
    </submittedName>
</protein>
<sequence>MGIKKELIYPVFLECCVFTEDNFWQNIFEDLAYGKSPYGTYINKDCLCCNYKKKEFNYLIERKNPEQLYNEIYELLCNKLGLLSKKQKIMKKLELTNMEENLKDCMQSWNNIKIKNIKDLLIQKYVISMREKYGLTMKQAKYLHSTIFTAMVFKVITNKDIKFKDGIITNIDGIDFVKRQIIVKRDLYNIQHNFIPQIILDKKLMFDLWDKYITKIAKLTS</sequence>